<protein>
    <submittedName>
        <fullName evidence="1">Uncharacterized protein</fullName>
    </submittedName>
</protein>
<keyword evidence="2" id="KW-1185">Reference proteome</keyword>
<name>A0AC61MS50_9FIRM</name>
<proteinExistence type="predicted"/>
<sequence length="144" mass="16863">MKKRFILLITLLIIPVILGACRSDESKKIFKDYNLETEKIVLSDWFLKDGKRIELTDAKDIENIIKALENIEYTKLTGGNIYKLAMPYEMKFNEEISIYFEPNTGLRIISIKGEEGIQYEAEEKDVEEINGLLKEYIKEIEEYN</sequence>
<accession>A0AC61MS50</accession>
<evidence type="ECO:0000313" key="2">
    <source>
        <dbReference type="Proteomes" id="UP000595814"/>
    </source>
</evidence>
<reference evidence="1 2" key="1">
    <citation type="journal article" date="2022" name="Int. J. Syst. Evol. Microbiol.">
        <title>Miniphocaeibacter halophilus sp. nov., an ammonium-tolerant acetate-producing bacterium isolated from a biogas system.</title>
        <authorList>
            <person name="Schnurer A."/>
            <person name="Singh A."/>
            <person name="Bi S."/>
            <person name="Qiao W."/>
            <person name="Westerholm M."/>
        </authorList>
    </citation>
    <scope>NUCLEOTIDE SEQUENCE [LARGE SCALE GENOMIC DNA]</scope>
    <source>
        <strain evidence="1 2">AMB_01</strain>
    </source>
</reference>
<dbReference type="Proteomes" id="UP000595814">
    <property type="component" value="Chromosome"/>
</dbReference>
<gene>
    <name evidence="1" type="ORF">JFY71_08820</name>
</gene>
<organism evidence="1 2">
    <name type="scientific">Miniphocaeibacter halophilus</name>
    <dbReference type="NCBI Taxonomy" id="2931922"/>
    <lineage>
        <taxon>Bacteria</taxon>
        <taxon>Bacillati</taxon>
        <taxon>Bacillota</taxon>
        <taxon>Tissierellia</taxon>
        <taxon>Tissierellales</taxon>
        <taxon>Peptoniphilaceae</taxon>
        <taxon>Miniphocaeibacter</taxon>
    </lineage>
</organism>
<dbReference type="EMBL" id="CP066744">
    <property type="protein sequence ID" value="QQK07410.1"/>
    <property type="molecule type" value="Genomic_DNA"/>
</dbReference>
<evidence type="ECO:0000313" key="1">
    <source>
        <dbReference type="EMBL" id="QQK07410.1"/>
    </source>
</evidence>